<feature type="non-terminal residue" evidence="2">
    <location>
        <position position="156"/>
    </location>
</feature>
<dbReference type="EMBL" id="SKCS01000008">
    <property type="protein sequence ID" value="TNN21244.1"/>
    <property type="molecule type" value="Genomic_DNA"/>
</dbReference>
<dbReference type="AlphaFoldDB" id="A0A4Z2DXM0"/>
<organism evidence="2 3">
    <name type="scientific">Schistosoma japonicum</name>
    <name type="common">Blood fluke</name>
    <dbReference type="NCBI Taxonomy" id="6182"/>
    <lineage>
        <taxon>Eukaryota</taxon>
        <taxon>Metazoa</taxon>
        <taxon>Spiralia</taxon>
        <taxon>Lophotrochozoa</taxon>
        <taxon>Platyhelminthes</taxon>
        <taxon>Trematoda</taxon>
        <taxon>Digenea</taxon>
        <taxon>Strigeidida</taxon>
        <taxon>Schistosomatoidea</taxon>
        <taxon>Schistosomatidae</taxon>
        <taxon>Schistosoma</taxon>
    </lineage>
</organism>
<proteinExistence type="predicted"/>
<accession>A0A4Z2DXM0</accession>
<reference evidence="2 3" key="1">
    <citation type="submission" date="2019-03" db="EMBL/GenBank/DDBJ databases">
        <title>An improved genome assembly of the fluke Schistosoma japonicum.</title>
        <authorList>
            <person name="Hu W."/>
            <person name="Luo F."/>
            <person name="Yin M."/>
            <person name="Mo X."/>
            <person name="Sun C."/>
            <person name="Wu Q."/>
            <person name="Zhu B."/>
            <person name="Xiang M."/>
            <person name="Wang J."/>
            <person name="Wang Y."/>
            <person name="Zhang T."/>
            <person name="Xu B."/>
            <person name="Zheng H."/>
            <person name="Feng Z."/>
        </authorList>
    </citation>
    <scope>NUCLEOTIDE SEQUENCE [LARGE SCALE GENOMIC DNA]</scope>
    <source>
        <strain evidence="2">HuSjv2</strain>
        <tissue evidence="2">Worms</tissue>
    </source>
</reference>
<feature type="domain" description="GIY-YIG" evidence="1">
    <location>
        <begin position="45"/>
        <end position="83"/>
    </location>
</feature>
<dbReference type="Pfam" id="PF01541">
    <property type="entry name" value="GIY-YIG"/>
    <property type="match status" value="1"/>
</dbReference>
<keyword evidence="2" id="KW-0695">RNA-directed DNA polymerase</keyword>
<name>A0A4Z2DXM0_SCHJA</name>
<dbReference type="GO" id="GO:0003964">
    <property type="term" value="F:RNA-directed DNA polymerase activity"/>
    <property type="evidence" value="ECO:0007669"/>
    <property type="project" value="UniProtKB-KW"/>
</dbReference>
<comment type="caution">
    <text evidence="2">The sequence shown here is derived from an EMBL/GenBank/DDBJ whole genome shotgun (WGS) entry which is preliminary data.</text>
</comment>
<protein>
    <submittedName>
        <fullName evidence="2">Reverse transcriptase</fullName>
    </submittedName>
</protein>
<evidence type="ECO:0000259" key="1">
    <source>
        <dbReference type="Pfam" id="PF01541"/>
    </source>
</evidence>
<gene>
    <name evidence="2" type="ORF">EWB00_010419</name>
</gene>
<dbReference type="InterPro" id="IPR000305">
    <property type="entry name" value="GIY-YIG_endonuc"/>
</dbReference>
<evidence type="ECO:0000313" key="2">
    <source>
        <dbReference type="EMBL" id="TNN21244.1"/>
    </source>
</evidence>
<sequence>KQKVQPKEWIDTVVVPYRNGTSEEIRRILNKHAIRDRVPKEEQTNCVYEIKCNDCSAKYVGETSRQLNVRLKEHILCSKHIPKSSNDILKLENKSAIALHSIESGHSIDFNGIKILQKGFNSYKERLTSEALHIWANPNNINRRDGVQLAAPWQLM</sequence>
<feature type="non-terminal residue" evidence="2">
    <location>
        <position position="1"/>
    </location>
</feature>
<evidence type="ECO:0000313" key="3">
    <source>
        <dbReference type="Proteomes" id="UP000311919"/>
    </source>
</evidence>
<dbReference type="CDD" id="cd10442">
    <property type="entry name" value="GIY-YIG_PLEs"/>
    <property type="match status" value="1"/>
</dbReference>
<dbReference type="OrthoDB" id="6236709at2759"/>
<keyword evidence="2" id="KW-0548">Nucleotidyltransferase</keyword>
<keyword evidence="3" id="KW-1185">Reference proteome</keyword>
<keyword evidence="2" id="KW-0808">Transferase</keyword>
<dbReference type="Proteomes" id="UP000311919">
    <property type="component" value="Unassembled WGS sequence"/>
</dbReference>